<feature type="transmembrane region" description="Helical" evidence="13">
    <location>
        <begin position="301"/>
        <end position="317"/>
    </location>
</feature>
<dbReference type="Proteomes" id="UP000824890">
    <property type="component" value="Unassembled WGS sequence"/>
</dbReference>
<keyword evidence="11" id="KW-1207">Sterol metabolism</keyword>
<reference evidence="15 16" key="1">
    <citation type="submission" date="2021-05" db="EMBL/GenBank/DDBJ databases">
        <title>Genome Assembly of Synthetic Allotetraploid Brassica napus Reveals Homoeologous Exchanges between Subgenomes.</title>
        <authorList>
            <person name="Davis J.T."/>
        </authorList>
    </citation>
    <scope>NUCLEOTIDE SEQUENCE [LARGE SCALE GENOMIC DNA]</scope>
    <source>
        <strain evidence="16">cv. Da-Ae</strain>
        <tissue evidence="15">Seedling</tissue>
    </source>
</reference>
<dbReference type="InterPro" id="IPR026960">
    <property type="entry name" value="RVT-Znf"/>
</dbReference>
<keyword evidence="12" id="KW-0753">Steroid metabolism</keyword>
<evidence type="ECO:0000256" key="6">
    <source>
        <dbReference type="ARBA" id="ARBA00022955"/>
    </source>
</evidence>
<keyword evidence="8" id="KW-0756">Sterol biosynthesis</keyword>
<keyword evidence="3" id="KW-0444">Lipid biosynthesis</keyword>
<keyword evidence="9" id="KW-0443">Lipid metabolism</keyword>
<keyword evidence="6" id="KW-0752">Steroid biosynthesis</keyword>
<proteinExistence type="inferred from homology"/>
<gene>
    <name evidence="15" type="ORF">HID58_064463</name>
</gene>
<dbReference type="InterPro" id="IPR005352">
    <property type="entry name" value="Erg28"/>
</dbReference>
<evidence type="ECO:0000256" key="8">
    <source>
        <dbReference type="ARBA" id="ARBA00023011"/>
    </source>
</evidence>
<comment type="subcellular location">
    <subcellularLocation>
        <location evidence="1">Endoplasmic reticulum membrane</location>
        <topology evidence="1">Multi-pass membrane protein</topology>
    </subcellularLocation>
</comment>
<dbReference type="PANTHER" id="PTHR15451:SF19">
    <property type="entry name" value="ERGOSTEROL BIOSYNTHETIC PROTEIN 28 HOMOLOG"/>
    <property type="match status" value="1"/>
</dbReference>
<accession>A0ABQ7ZA19</accession>
<evidence type="ECO:0000256" key="1">
    <source>
        <dbReference type="ARBA" id="ARBA00004477"/>
    </source>
</evidence>
<dbReference type="PANTHER" id="PTHR15451">
    <property type="entry name" value="ERGOSTEROL BIOSYNTHETIC PROTEIN 28-RELATED"/>
    <property type="match status" value="1"/>
</dbReference>
<evidence type="ECO:0000259" key="14">
    <source>
        <dbReference type="Pfam" id="PF13966"/>
    </source>
</evidence>
<evidence type="ECO:0000256" key="2">
    <source>
        <dbReference type="ARBA" id="ARBA00005377"/>
    </source>
</evidence>
<evidence type="ECO:0000256" key="4">
    <source>
        <dbReference type="ARBA" id="ARBA00022692"/>
    </source>
</evidence>
<evidence type="ECO:0000256" key="7">
    <source>
        <dbReference type="ARBA" id="ARBA00022989"/>
    </source>
</evidence>
<feature type="transmembrane region" description="Helical" evidence="13">
    <location>
        <begin position="258"/>
        <end position="281"/>
    </location>
</feature>
<evidence type="ECO:0000256" key="11">
    <source>
        <dbReference type="ARBA" id="ARBA00023166"/>
    </source>
</evidence>
<evidence type="ECO:0000256" key="3">
    <source>
        <dbReference type="ARBA" id="ARBA00022516"/>
    </source>
</evidence>
<keyword evidence="4 13" id="KW-0812">Transmembrane</keyword>
<evidence type="ECO:0000256" key="12">
    <source>
        <dbReference type="ARBA" id="ARBA00023221"/>
    </source>
</evidence>
<comment type="caution">
    <text evidence="15">The sequence shown here is derived from an EMBL/GenBank/DDBJ whole genome shotgun (WGS) entry which is preliminary data.</text>
</comment>
<evidence type="ECO:0000256" key="13">
    <source>
        <dbReference type="SAM" id="Phobius"/>
    </source>
</evidence>
<dbReference type="Pfam" id="PF03694">
    <property type="entry name" value="Erg28"/>
    <property type="match status" value="1"/>
</dbReference>
<organism evidence="15 16">
    <name type="scientific">Brassica napus</name>
    <name type="common">Rape</name>
    <dbReference type="NCBI Taxonomy" id="3708"/>
    <lineage>
        <taxon>Eukaryota</taxon>
        <taxon>Viridiplantae</taxon>
        <taxon>Streptophyta</taxon>
        <taxon>Embryophyta</taxon>
        <taxon>Tracheophyta</taxon>
        <taxon>Spermatophyta</taxon>
        <taxon>Magnoliopsida</taxon>
        <taxon>eudicotyledons</taxon>
        <taxon>Gunneridae</taxon>
        <taxon>Pentapetalae</taxon>
        <taxon>rosids</taxon>
        <taxon>malvids</taxon>
        <taxon>Brassicales</taxon>
        <taxon>Brassicaceae</taxon>
        <taxon>Brassiceae</taxon>
        <taxon>Brassica</taxon>
    </lineage>
</organism>
<feature type="domain" description="Reverse transcriptase zinc-binding" evidence="14">
    <location>
        <begin position="126"/>
        <end position="208"/>
    </location>
</feature>
<dbReference type="EMBL" id="JAGKQM010000015">
    <property type="protein sequence ID" value="KAH0877069.1"/>
    <property type="molecule type" value="Genomic_DNA"/>
</dbReference>
<evidence type="ECO:0000256" key="5">
    <source>
        <dbReference type="ARBA" id="ARBA00022824"/>
    </source>
</evidence>
<sequence length="383" mass="44220">MYDLANNNGVLVLGTSRDKICGPSLYDCLSYEVNNGRSTYFWLDNWLGTGRLLNETGESGVWYLGIPRSATISDVVCESGWKIRARGQRRFPEVYEKLNARQVLNHDSGEDIVLWRAGPDEFKASFSSVKTWNYLRDKRAEVAWRRLVWFSQAVPRHAFMAGFVFRDRLSTGDRTKSWGIEQYYMLCGKKNETTDHMFFACPYSFNVWMNTAGRLLGSAIMPDWTDTVASLMLPCSYRHDHHKSVNEVREEKRKMKALGYWLMVVGSLRLASVWFGFFNIWALRLAVFSQTTMSEVHGRTFGVWTLLTCTLCFLCAFNPENKPLYLATFLSFIYALGHFLTEYLFYHTMTVANLSTVAFFAGTSIVWMLWEWSSLEQPHSKLS</sequence>
<protein>
    <recommendedName>
        <fullName evidence="14">Reverse transcriptase zinc-binding domain-containing protein</fullName>
    </recommendedName>
</protein>
<evidence type="ECO:0000313" key="15">
    <source>
        <dbReference type="EMBL" id="KAH0877069.1"/>
    </source>
</evidence>
<comment type="similarity">
    <text evidence="2">Belongs to the ERG28 family.</text>
</comment>
<feature type="transmembrane region" description="Helical" evidence="13">
    <location>
        <begin position="351"/>
        <end position="370"/>
    </location>
</feature>
<name>A0ABQ7ZA19_BRANA</name>
<evidence type="ECO:0000256" key="10">
    <source>
        <dbReference type="ARBA" id="ARBA00023136"/>
    </source>
</evidence>
<keyword evidence="16" id="KW-1185">Reference proteome</keyword>
<evidence type="ECO:0000256" key="9">
    <source>
        <dbReference type="ARBA" id="ARBA00023098"/>
    </source>
</evidence>
<evidence type="ECO:0000313" key="16">
    <source>
        <dbReference type="Proteomes" id="UP000824890"/>
    </source>
</evidence>
<keyword evidence="5" id="KW-0256">Endoplasmic reticulum</keyword>
<feature type="transmembrane region" description="Helical" evidence="13">
    <location>
        <begin position="324"/>
        <end position="345"/>
    </location>
</feature>
<keyword evidence="10 13" id="KW-0472">Membrane</keyword>
<keyword evidence="7 13" id="KW-1133">Transmembrane helix</keyword>
<dbReference type="Pfam" id="PF13966">
    <property type="entry name" value="zf-RVT"/>
    <property type="match status" value="1"/>
</dbReference>